<feature type="region of interest" description="Disordered" evidence="1">
    <location>
        <begin position="159"/>
        <end position="181"/>
    </location>
</feature>
<proteinExistence type="predicted"/>
<name>A0A292Q6M0_9PEZI</name>
<evidence type="ECO:0000313" key="2">
    <source>
        <dbReference type="EMBL" id="CUS15054.1"/>
    </source>
</evidence>
<reference evidence="2" key="1">
    <citation type="submission" date="2015-10" db="EMBL/GenBank/DDBJ databases">
        <authorList>
            <person name="Regsiter A."/>
            <person name="william w."/>
        </authorList>
    </citation>
    <scope>NUCLEOTIDE SEQUENCE</scope>
    <source>
        <strain evidence="2">Montdore</strain>
    </source>
</reference>
<evidence type="ECO:0000313" key="3">
    <source>
        <dbReference type="Proteomes" id="UP001412239"/>
    </source>
</evidence>
<protein>
    <submittedName>
        <fullName evidence="2">Uncharacterized protein</fullName>
    </submittedName>
</protein>
<sequence>MAPRPYENKFRVRRSTATSTPAVYAVPSGPHRGVHLLSNEPLPPSVQYMYRHPINVHKSLLTIDLTSTTTIPKRFDSIDAAQRYIDAVDEKGQEANEGDLLAEQLARGLTLGSGGGRRSEPVYGNLPESVRGSVSERERRVEVLDGIVGSGRRVRKVWKGSYSRSHTGAGERLSGASSGGRVESWRRGVEERLAALRICAGVAAGRDDMIDE</sequence>
<keyword evidence="3" id="KW-1185">Reference proteome</keyword>
<dbReference type="Proteomes" id="UP001412239">
    <property type="component" value="Unassembled WGS sequence"/>
</dbReference>
<dbReference type="AlphaFoldDB" id="A0A292Q6M0"/>
<accession>A0A292Q6M0</accession>
<evidence type="ECO:0000256" key="1">
    <source>
        <dbReference type="SAM" id="MobiDB-lite"/>
    </source>
</evidence>
<gene>
    <name evidence="2" type="ORF">GSTUAT00000858001</name>
</gene>
<dbReference type="EMBL" id="LN890952">
    <property type="protein sequence ID" value="CUS15054.1"/>
    <property type="molecule type" value="Genomic_DNA"/>
</dbReference>
<organism evidence="2 3">
    <name type="scientific">Tuber aestivum</name>
    <name type="common">summer truffle</name>
    <dbReference type="NCBI Taxonomy" id="59557"/>
    <lineage>
        <taxon>Eukaryota</taxon>
        <taxon>Fungi</taxon>
        <taxon>Dikarya</taxon>
        <taxon>Ascomycota</taxon>
        <taxon>Pezizomycotina</taxon>
        <taxon>Pezizomycetes</taxon>
        <taxon>Pezizales</taxon>
        <taxon>Tuberaceae</taxon>
        <taxon>Tuber</taxon>
    </lineage>
</organism>